<gene>
    <name evidence="1" type="ORF">LCGC14_2716030</name>
</gene>
<evidence type="ECO:0000313" key="1">
    <source>
        <dbReference type="EMBL" id="KKK91135.1"/>
    </source>
</evidence>
<proteinExistence type="predicted"/>
<comment type="caution">
    <text evidence="1">The sequence shown here is derived from an EMBL/GenBank/DDBJ whole genome shotgun (WGS) entry which is preliminary data.</text>
</comment>
<organism evidence="1">
    <name type="scientific">marine sediment metagenome</name>
    <dbReference type="NCBI Taxonomy" id="412755"/>
    <lineage>
        <taxon>unclassified sequences</taxon>
        <taxon>metagenomes</taxon>
        <taxon>ecological metagenomes</taxon>
    </lineage>
</organism>
<name>A0A0F8ZZ50_9ZZZZ</name>
<accession>A0A0F8ZZ50</accession>
<dbReference type="AlphaFoldDB" id="A0A0F8ZZ50"/>
<feature type="non-terminal residue" evidence="1">
    <location>
        <position position="77"/>
    </location>
</feature>
<evidence type="ECO:0008006" key="2">
    <source>
        <dbReference type="Google" id="ProtNLM"/>
    </source>
</evidence>
<dbReference type="EMBL" id="LAZR01048787">
    <property type="protein sequence ID" value="KKK91135.1"/>
    <property type="molecule type" value="Genomic_DNA"/>
</dbReference>
<sequence>MENACGIMSKNRLLIAGSRTIKHNIDHILDNASYIFDVLFDAVIEGGASGVDNSGKYWAINKGYEVISMPADWDAYG</sequence>
<reference evidence="1" key="1">
    <citation type="journal article" date="2015" name="Nature">
        <title>Complex archaea that bridge the gap between prokaryotes and eukaryotes.</title>
        <authorList>
            <person name="Spang A."/>
            <person name="Saw J.H."/>
            <person name="Jorgensen S.L."/>
            <person name="Zaremba-Niedzwiedzka K."/>
            <person name="Martijn J."/>
            <person name="Lind A.E."/>
            <person name="van Eijk R."/>
            <person name="Schleper C."/>
            <person name="Guy L."/>
            <person name="Ettema T.J."/>
        </authorList>
    </citation>
    <scope>NUCLEOTIDE SEQUENCE</scope>
</reference>
<protein>
    <recommendedName>
        <fullName evidence="2">DUF2493 domain-containing protein</fullName>
    </recommendedName>
</protein>